<reference evidence="6" key="1">
    <citation type="journal article" date="2015" name="Nature">
        <title>Complex archaea that bridge the gap between prokaryotes and eukaryotes.</title>
        <authorList>
            <person name="Spang A."/>
            <person name="Saw J.H."/>
            <person name="Jorgensen S.L."/>
            <person name="Zaremba-Niedzwiedzka K."/>
            <person name="Martijn J."/>
            <person name="Lind A.E."/>
            <person name="van Eijk R."/>
            <person name="Schleper C."/>
            <person name="Guy L."/>
            <person name="Ettema T.J."/>
        </authorList>
    </citation>
    <scope>NUCLEOTIDE SEQUENCE</scope>
</reference>
<evidence type="ECO:0000259" key="5">
    <source>
        <dbReference type="Pfam" id="PF13361"/>
    </source>
</evidence>
<feature type="domain" description="UvrD-like helicase C-terminal" evidence="5">
    <location>
        <begin position="45"/>
        <end position="135"/>
    </location>
</feature>
<dbReference type="PANTHER" id="PTHR11070:SF2">
    <property type="entry name" value="ATP-DEPENDENT DNA HELICASE SRS2"/>
    <property type="match status" value="1"/>
</dbReference>
<dbReference type="GO" id="GO:0016787">
    <property type="term" value="F:hydrolase activity"/>
    <property type="evidence" value="ECO:0007669"/>
    <property type="project" value="UniProtKB-KW"/>
</dbReference>
<accession>A0A0F8X1W8</accession>
<sequence>KYWDEPTKALRAGASFLEPILSEKYDKWDLRKKDFDLLVRLAKRYRSLMRFIEIYTLDPITSTAASRLETHDVVTLITVHSAKGTESPVCYVIRVEPGMYPHIRSVGAEDEEEEERRILYVAMTRAKNELILTRSEGRRSFAYSYGDAAEAYFLSDVPDKLVEECWQYEMYLDDDDDFLM</sequence>
<dbReference type="EMBL" id="LAZR01061772">
    <property type="protein sequence ID" value="KKK62898.1"/>
    <property type="molecule type" value="Genomic_DNA"/>
</dbReference>
<dbReference type="Gene3D" id="3.40.50.300">
    <property type="entry name" value="P-loop containing nucleotide triphosphate hydrolases"/>
    <property type="match status" value="1"/>
</dbReference>
<evidence type="ECO:0000256" key="1">
    <source>
        <dbReference type="ARBA" id="ARBA00022741"/>
    </source>
</evidence>
<dbReference type="InterPro" id="IPR027417">
    <property type="entry name" value="P-loop_NTPase"/>
</dbReference>
<organism evidence="6">
    <name type="scientific">marine sediment metagenome</name>
    <dbReference type="NCBI Taxonomy" id="412755"/>
    <lineage>
        <taxon>unclassified sequences</taxon>
        <taxon>metagenomes</taxon>
        <taxon>ecological metagenomes</taxon>
    </lineage>
</organism>
<keyword evidence="4" id="KW-0067">ATP-binding</keyword>
<keyword evidence="2" id="KW-0378">Hydrolase</keyword>
<evidence type="ECO:0000256" key="4">
    <source>
        <dbReference type="ARBA" id="ARBA00022840"/>
    </source>
</evidence>
<dbReference type="InterPro" id="IPR014017">
    <property type="entry name" value="DNA_helicase_UvrD-like_C"/>
</dbReference>
<protein>
    <recommendedName>
        <fullName evidence="5">UvrD-like helicase C-terminal domain-containing protein</fullName>
    </recommendedName>
</protein>
<dbReference type="GO" id="GO:0003677">
    <property type="term" value="F:DNA binding"/>
    <property type="evidence" value="ECO:0007669"/>
    <property type="project" value="InterPro"/>
</dbReference>
<dbReference type="GO" id="GO:0005524">
    <property type="term" value="F:ATP binding"/>
    <property type="evidence" value="ECO:0007669"/>
    <property type="project" value="UniProtKB-KW"/>
</dbReference>
<keyword evidence="3" id="KW-0347">Helicase</keyword>
<dbReference type="Gene3D" id="1.10.486.10">
    <property type="entry name" value="PCRA, domain 4"/>
    <property type="match status" value="1"/>
</dbReference>
<keyword evidence="1" id="KW-0547">Nucleotide-binding</keyword>
<dbReference type="InterPro" id="IPR000212">
    <property type="entry name" value="DNA_helicase_UvrD/REP"/>
</dbReference>
<gene>
    <name evidence="6" type="ORF">LCGC14_2999730</name>
</gene>
<comment type="caution">
    <text evidence="6">The sequence shown here is derived from an EMBL/GenBank/DDBJ whole genome shotgun (WGS) entry which is preliminary data.</text>
</comment>
<dbReference type="SUPFAM" id="SSF52540">
    <property type="entry name" value="P-loop containing nucleoside triphosphate hydrolases"/>
    <property type="match status" value="1"/>
</dbReference>
<dbReference type="Pfam" id="PF13361">
    <property type="entry name" value="UvrD_C"/>
    <property type="match status" value="1"/>
</dbReference>
<proteinExistence type="predicted"/>
<dbReference type="GO" id="GO:0000725">
    <property type="term" value="P:recombinational repair"/>
    <property type="evidence" value="ECO:0007669"/>
    <property type="project" value="TreeGrafter"/>
</dbReference>
<evidence type="ECO:0000256" key="2">
    <source>
        <dbReference type="ARBA" id="ARBA00022801"/>
    </source>
</evidence>
<dbReference type="AlphaFoldDB" id="A0A0F8X1W8"/>
<name>A0A0F8X1W8_9ZZZZ</name>
<evidence type="ECO:0000256" key="3">
    <source>
        <dbReference type="ARBA" id="ARBA00022806"/>
    </source>
</evidence>
<evidence type="ECO:0000313" key="6">
    <source>
        <dbReference type="EMBL" id="KKK62898.1"/>
    </source>
</evidence>
<dbReference type="GO" id="GO:0043138">
    <property type="term" value="F:3'-5' DNA helicase activity"/>
    <property type="evidence" value="ECO:0007669"/>
    <property type="project" value="TreeGrafter"/>
</dbReference>
<feature type="non-terminal residue" evidence="6">
    <location>
        <position position="1"/>
    </location>
</feature>
<dbReference type="PANTHER" id="PTHR11070">
    <property type="entry name" value="UVRD / RECB / PCRA DNA HELICASE FAMILY MEMBER"/>
    <property type="match status" value="1"/>
</dbReference>